<dbReference type="RefSeq" id="WP_378279966.1">
    <property type="nucleotide sequence ID" value="NZ_JBHSON010000004.1"/>
</dbReference>
<reference evidence="4" key="1">
    <citation type="journal article" date="2019" name="Int. J. Syst. Evol. Microbiol.">
        <title>The Global Catalogue of Microorganisms (GCM) 10K type strain sequencing project: providing services to taxonomists for standard genome sequencing and annotation.</title>
        <authorList>
            <consortium name="The Broad Institute Genomics Platform"/>
            <consortium name="The Broad Institute Genome Sequencing Center for Infectious Disease"/>
            <person name="Wu L."/>
            <person name="Ma J."/>
        </authorList>
    </citation>
    <scope>NUCLEOTIDE SEQUENCE [LARGE SCALE GENOMIC DNA]</scope>
    <source>
        <strain evidence="4">KCTC 42087</strain>
    </source>
</reference>
<comment type="caution">
    <text evidence="3">The sequence shown here is derived from an EMBL/GenBank/DDBJ whole genome shotgun (WGS) entry which is preliminary data.</text>
</comment>
<dbReference type="EMBL" id="JBHSON010000004">
    <property type="protein sequence ID" value="MFC5744630.1"/>
    <property type="molecule type" value="Genomic_DNA"/>
</dbReference>
<organism evidence="3 4">
    <name type="scientific">Actinomadura rugatobispora</name>
    <dbReference type="NCBI Taxonomy" id="1994"/>
    <lineage>
        <taxon>Bacteria</taxon>
        <taxon>Bacillati</taxon>
        <taxon>Actinomycetota</taxon>
        <taxon>Actinomycetes</taxon>
        <taxon>Streptosporangiales</taxon>
        <taxon>Thermomonosporaceae</taxon>
        <taxon>Actinomadura</taxon>
    </lineage>
</organism>
<evidence type="ECO:0000313" key="3">
    <source>
        <dbReference type="EMBL" id="MFC5744630.1"/>
    </source>
</evidence>
<dbReference type="Proteomes" id="UP001596074">
    <property type="component" value="Unassembled WGS sequence"/>
</dbReference>
<comment type="similarity">
    <text evidence="1">Belongs to the AHA1 family.</text>
</comment>
<dbReference type="CDD" id="cd08899">
    <property type="entry name" value="SRPBCC_CalC_Aha1-like_6"/>
    <property type="match status" value="1"/>
</dbReference>
<dbReference type="InterPro" id="IPR013538">
    <property type="entry name" value="ASHA1/2-like_C"/>
</dbReference>
<proteinExistence type="inferred from homology"/>
<dbReference type="Pfam" id="PF08327">
    <property type="entry name" value="AHSA1"/>
    <property type="match status" value="1"/>
</dbReference>
<evidence type="ECO:0000256" key="1">
    <source>
        <dbReference type="ARBA" id="ARBA00006817"/>
    </source>
</evidence>
<keyword evidence="4" id="KW-1185">Reference proteome</keyword>
<evidence type="ECO:0000313" key="4">
    <source>
        <dbReference type="Proteomes" id="UP001596074"/>
    </source>
</evidence>
<dbReference type="Gene3D" id="3.30.530.20">
    <property type="match status" value="1"/>
</dbReference>
<sequence length="214" mass="22723">MRDLIDELAAVHRHVARENADGGEVVRVTMRRRYSTDAADLWSALTEPERIARWFMPVSGDLREGGSFQLEGNANGEILTCRPPSLLRTTFGGPESILTVTLTPEGDAETELQLDHTVPLSMAQSVAGALFVGPGWDGAFLGLGLYVAGEAMGDPREAANSPEVVQFNVASIDRWTTVADQAGATPEEVKQGRAMALAQYAPDTPEAAGATGSA</sequence>
<evidence type="ECO:0000259" key="2">
    <source>
        <dbReference type="Pfam" id="PF08327"/>
    </source>
</evidence>
<name>A0ABW0ZUP4_9ACTN</name>
<protein>
    <submittedName>
        <fullName evidence="3">SRPBCC family protein</fullName>
    </submittedName>
</protein>
<accession>A0ABW0ZUP4</accession>
<feature type="domain" description="Activator of Hsp90 ATPase homologue 1/2-like C-terminal" evidence="2">
    <location>
        <begin position="36"/>
        <end position="121"/>
    </location>
</feature>
<dbReference type="InterPro" id="IPR023393">
    <property type="entry name" value="START-like_dom_sf"/>
</dbReference>
<dbReference type="SUPFAM" id="SSF55961">
    <property type="entry name" value="Bet v1-like"/>
    <property type="match status" value="1"/>
</dbReference>
<gene>
    <name evidence="3" type="ORF">ACFPZN_03260</name>
</gene>